<organism evidence="1 2">
    <name type="scientific">Apiospora phragmitis</name>
    <dbReference type="NCBI Taxonomy" id="2905665"/>
    <lineage>
        <taxon>Eukaryota</taxon>
        <taxon>Fungi</taxon>
        <taxon>Dikarya</taxon>
        <taxon>Ascomycota</taxon>
        <taxon>Pezizomycotina</taxon>
        <taxon>Sordariomycetes</taxon>
        <taxon>Xylariomycetidae</taxon>
        <taxon>Amphisphaeriales</taxon>
        <taxon>Apiosporaceae</taxon>
        <taxon>Apiospora</taxon>
    </lineage>
</organism>
<evidence type="ECO:0000313" key="2">
    <source>
        <dbReference type="Proteomes" id="UP001480595"/>
    </source>
</evidence>
<protein>
    <submittedName>
        <fullName evidence="1">Uncharacterized protein</fullName>
    </submittedName>
</protein>
<keyword evidence="2" id="KW-1185">Reference proteome</keyword>
<gene>
    <name evidence="1" type="ORF">PG994_003561</name>
</gene>
<proteinExistence type="predicted"/>
<dbReference type="RefSeq" id="XP_066719248.1">
    <property type="nucleotide sequence ID" value="XM_066854970.1"/>
</dbReference>
<name>A0ABR1VYI5_9PEZI</name>
<evidence type="ECO:0000313" key="1">
    <source>
        <dbReference type="EMBL" id="KAK8076289.1"/>
    </source>
</evidence>
<dbReference type="GeneID" id="92088033"/>
<dbReference type="InterPro" id="IPR053178">
    <property type="entry name" value="Osmoadaptation_assoc"/>
</dbReference>
<dbReference type="PANTHER" id="PTHR38111:SF6">
    <property type="entry name" value="FINGER DOMAIN PROTEIN, PUTATIVE (AFU_ORTHOLOGUE AFUA_8G01940)-RELATED"/>
    <property type="match status" value="1"/>
</dbReference>
<reference evidence="1 2" key="1">
    <citation type="submission" date="2023-01" db="EMBL/GenBank/DDBJ databases">
        <title>Analysis of 21 Apiospora genomes using comparative genomics revels a genus with tremendous synthesis potential of carbohydrate active enzymes and secondary metabolites.</title>
        <authorList>
            <person name="Sorensen T."/>
        </authorList>
    </citation>
    <scope>NUCLEOTIDE SEQUENCE [LARGE SCALE GENOMIC DNA]</scope>
    <source>
        <strain evidence="1 2">CBS 135458</strain>
    </source>
</reference>
<dbReference type="Proteomes" id="UP001480595">
    <property type="component" value="Unassembled WGS sequence"/>
</dbReference>
<sequence>MEPAPTEDRDAAGARMGRLSFLWTPSSLSGLGVKTRIRGWSSATKPRDPAAETGNAEVIAASARAQQYAGPLILPSYNGYETMRARFNFDITCLTSFTSIDLTASASSLLQHNPECAGSLLQRWSSCFLSYLPSRYDSRPFLDDAMHCVAARAAYMVGSSTSPLLHTALYSRALANVAAAIQADDPSLLSDIYCATRLLVLYEASLFETQEWQDFFDRAASEETDADSQLSWRFIGAVSFIAGILKDIQSLFENTPMCQPEYTTQSTDILERTGRIYRAFHTSHLFYQQRPPYLPSLFDLPVAAEPPGRTWVRGIFFHAIIFLCRIQATFGPTEDSRAASEAEAQALATQALLATGTAQARDPVLAWQLEERSDLNEPDCAMRKAVVFESHLETLLHRATPTLLGSSTSVSVDNINANIALD</sequence>
<dbReference type="EMBL" id="JAQQWL010000004">
    <property type="protein sequence ID" value="KAK8076289.1"/>
    <property type="molecule type" value="Genomic_DNA"/>
</dbReference>
<accession>A0ABR1VYI5</accession>
<comment type="caution">
    <text evidence="1">The sequence shown here is derived from an EMBL/GenBank/DDBJ whole genome shotgun (WGS) entry which is preliminary data.</text>
</comment>
<dbReference type="PANTHER" id="PTHR38111">
    <property type="entry name" value="ZN(2)-C6 FUNGAL-TYPE DOMAIN-CONTAINING PROTEIN-RELATED"/>
    <property type="match status" value="1"/>
</dbReference>